<gene>
    <name evidence="3" type="ORF">RM540_12950</name>
</gene>
<dbReference type="RefSeq" id="WP_311664762.1">
    <property type="nucleotide sequence ID" value="NZ_JAVRHT010000034.1"/>
</dbReference>
<reference evidence="3 4" key="1">
    <citation type="submission" date="2023-09" db="EMBL/GenBank/DDBJ databases">
        <authorList>
            <person name="Rey-Velasco X."/>
        </authorList>
    </citation>
    <scope>NUCLEOTIDE SEQUENCE [LARGE SCALE GENOMIC DNA]</scope>
    <source>
        <strain evidence="3 4">F394</strain>
    </source>
</reference>
<evidence type="ECO:0000313" key="4">
    <source>
        <dbReference type="Proteomes" id="UP001267426"/>
    </source>
</evidence>
<comment type="caution">
    <text evidence="3">The sequence shown here is derived from an EMBL/GenBank/DDBJ whole genome shotgun (WGS) entry which is preliminary data.</text>
</comment>
<keyword evidence="4" id="KW-1185">Reference proteome</keyword>
<proteinExistence type="predicted"/>
<dbReference type="Pfam" id="PF08808">
    <property type="entry name" value="RES"/>
    <property type="match status" value="1"/>
</dbReference>
<evidence type="ECO:0000313" key="3">
    <source>
        <dbReference type="EMBL" id="MDT0632662.1"/>
    </source>
</evidence>
<feature type="domain" description="RES" evidence="2">
    <location>
        <begin position="23"/>
        <end position="149"/>
    </location>
</feature>
<name>A0ABU3BTQ7_9BACT</name>
<feature type="region of interest" description="Disordered" evidence="1">
    <location>
        <begin position="142"/>
        <end position="162"/>
    </location>
</feature>
<sequence length="162" mass="17594">MARRPSGDLRAWRLTKAKYAGSALSGIGSALRAGRWHARGRPVVYAASSASLALLETLVHVDRTELLRAAYVAVPLDVPAGLVERVDLDDLPADWQAWPHPPSTQALGTAWFDGQRSAALVVPSVVVPREWNVLLNPTHPDFRQIGAGDPEPFPVDPRLSRP</sequence>
<protein>
    <submittedName>
        <fullName evidence="3">RES family NAD+ phosphorylase</fullName>
    </submittedName>
</protein>
<accession>A0ABU3BTQ7</accession>
<evidence type="ECO:0000256" key="1">
    <source>
        <dbReference type="SAM" id="MobiDB-lite"/>
    </source>
</evidence>
<organism evidence="3 4">
    <name type="scientific">Rubrivirga litoralis</name>
    <dbReference type="NCBI Taxonomy" id="3075598"/>
    <lineage>
        <taxon>Bacteria</taxon>
        <taxon>Pseudomonadati</taxon>
        <taxon>Rhodothermota</taxon>
        <taxon>Rhodothermia</taxon>
        <taxon>Rhodothermales</taxon>
        <taxon>Rubricoccaceae</taxon>
        <taxon>Rubrivirga</taxon>
    </lineage>
</organism>
<dbReference type="Proteomes" id="UP001267426">
    <property type="component" value="Unassembled WGS sequence"/>
</dbReference>
<dbReference type="EMBL" id="JAVRHT010000034">
    <property type="protein sequence ID" value="MDT0632662.1"/>
    <property type="molecule type" value="Genomic_DNA"/>
</dbReference>
<dbReference type="InterPro" id="IPR014914">
    <property type="entry name" value="RES_dom"/>
</dbReference>
<evidence type="ECO:0000259" key="2">
    <source>
        <dbReference type="SMART" id="SM00953"/>
    </source>
</evidence>
<dbReference type="SMART" id="SM00953">
    <property type="entry name" value="RES"/>
    <property type="match status" value="1"/>
</dbReference>